<reference evidence="2 3" key="1">
    <citation type="submission" date="2016-05" db="EMBL/GenBank/DDBJ databases">
        <title>Comparative analysis of secretome profiles of manganese(II)-oxidizing ascomycete fungi.</title>
        <authorList>
            <consortium name="DOE Joint Genome Institute"/>
            <person name="Zeiner C.A."/>
            <person name="Purvine S.O."/>
            <person name="Zink E.M."/>
            <person name="Wu S."/>
            <person name="Pasa-Tolic L."/>
            <person name="Chaput D.L."/>
            <person name="Haridas S."/>
            <person name="Grigoriev I.V."/>
            <person name="Santelli C.M."/>
            <person name="Hansel C.M."/>
        </authorList>
    </citation>
    <scope>NUCLEOTIDE SEQUENCE [LARGE SCALE GENOMIC DNA]</scope>
    <source>
        <strain evidence="2 3">SRC1lrK2f</strain>
    </source>
</reference>
<dbReference type="OMA" id="RHMHTLH"/>
<dbReference type="KEGG" id="aalt:CC77DRAFT_566688"/>
<dbReference type="AlphaFoldDB" id="A0A177D693"/>
<feature type="region of interest" description="Disordered" evidence="1">
    <location>
        <begin position="28"/>
        <end position="55"/>
    </location>
</feature>
<evidence type="ECO:0000313" key="2">
    <source>
        <dbReference type="EMBL" id="OAG14459.1"/>
    </source>
</evidence>
<feature type="region of interest" description="Disordered" evidence="1">
    <location>
        <begin position="456"/>
        <end position="476"/>
    </location>
</feature>
<keyword evidence="3" id="KW-1185">Reference proteome</keyword>
<dbReference type="Proteomes" id="UP000077248">
    <property type="component" value="Unassembled WGS sequence"/>
</dbReference>
<dbReference type="GeneID" id="29117825"/>
<accession>A0A177D693</accession>
<dbReference type="VEuPathDB" id="FungiDB:CC77DRAFT_566688"/>
<protein>
    <submittedName>
        <fullName evidence="2">Uncharacterized protein</fullName>
    </submittedName>
</protein>
<proteinExistence type="predicted"/>
<feature type="compositionally biased region" description="Low complexity" evidence="1">
    <location>
        <begin position="174"/>
        <end position="185"/>
    </location>
</feature>
<sequence>MNPLAVEYIALSARQRLTLPINYSHNLGSSTRSVANSNPDSTTSRRTSFDSGGSTLCFDSQPLHTSRDLGSEKSPGMTTYYHYDSDGRVTASTSSPAAGICTGSPLASDAYERQGDVVGAFLARRSMIYPASGAPEAREVYGSSFYPAVAPSKSGVDGESVDQSHRLSDGDEGSSYTASSSPKASHTLGWAGWASQSGVRQPYTNPEYIRHLHSLQNLLPYLQPERKLNALNNPVVDIIEQDTGFALAYQVPKKMLVLFLGRKVVNKFIRTIHREDDENWKGAPTSQEMNLPKGVASQASMKILVAWMFRACQYQTMGTMKQIRIPRNTFAACSLARTMELFELHKDALRVDHYIAATHFARPIFARELETLWNCLGKGSRYVYAAINVVGRRLRAFDAGSTGEDTLGIDAGMLAMLKEHPDLEARVRDPELNEQHRPYFSAQWIKRLNDKKHENRDRKFDETYNHPSAPSSRDFRDEKLAEGFKEEPQPLGLRTTARKFAVLRIVPETIDPAKADVKKCSESNEDAS</sequence>
<organism evidence="2 3">
    <name type="scientific">Alternaria alternata</name>
    <name type="common">Alternaria rot fungus</name>
    <name type="synonym">Torula alternata</name>
    <dbReference type="NCBI Taxonomy" id="5599"/>
    <lineage>
        <taxon>Eukaryota</taxon>
        <taxon>Fungi</taxon>
        <taxon>Dikarya</taxon>
        <taxon>Ascomycota</taxon>
        <taxon>Pezizomycotina</taxon>
        <taxon>Dothideomycetes</taxon>
        <taxon>Pleosporomycetidae</taxon>
        <taxon>Pleosporales</taxon>
        <taxon>Pleosporineae</taxon>
        <taxon>Pleosporaceae</taxon>
        <taxon>Alternaria</taxon>
        <taxon>Alternaria sect. Alternaria</taxon>
        <taxon>Alternaria alternata complex</taxon>
    </lineage>
</organism>
<dbReference type="RefSeq" id="XP_018379880.1">
    <property type="nucleotide sequence ID" value="XM_018532231.1"/>
</dbReference>
<dbReference type="EMBL" id="KV441500">
    <property type="protein sequence ID" value="OAG14459.1"/>
    <property type="molecule type" value="Genomic_DNA"/>
</dbReference>
<evidence type="ECO:0000313" key="3">
    <source>
        <dbReference type="Proteomes" id="UP000077248"/>
    </source>
</evidence>
<evidence type="ECO:0000256" key="1">
    <source>
        <dbReference type="SAM" id="MobiDB-lite"/>
    </source>
</evidence>
<feature type="compositionally biased region" description="Low complexity" evidence="1">
    <location>
        <begin position="40"/>
        <end position="55"/>
    </location>
</feature>
<feature type="region of interest" description="Disordered" evidence="1">
    <location>
        <begin position="152"/>
        <end position="186"/>
    </location>
</feature>
<feature type="compositionally biased region" description="Polar residues" evidence="1">
    <location>
        <begin position="28"/>
        <end position="39"/>
    </location>
</feature>
<gene>
    <name evidence="2" type="ORF">CC77DRAFT_566688</name>
</gene>
<name>A0A177D693_ALTAL</name>